<keyword evidence="2" id="KW-1185">Reference proteome</keyword>
<protein>
    <submittedName>
        <fullName evidence="1">Uncharacterized protein</fullName>
    </submittedName>
</protein>
<evidence type="ECO:0000313" key="2">
    <source>
        <dbReference type="Proteomes" id="UP000249165"/>
    </source>
</evidence>
<name>A0A327YWP3_9RHOB</name>
<accession>A0A327YWP3</accession>
<comment type="caution">
    <text evidence="1">The sequence shown here is derived from an EMBL/GenBank/DDBJ whole genome shotgun (WGS) entry which is preliminary data.</text>
</comment>
<dbReference type="AlphaFoldDB" id="A0A327YWP3"/>
<dbReference type="RefSeq" id="WP_111549517.1">
    <property type="nucleotide sequence ID" value="NZ_LIQE01000057.1"/>
</dbReference>
<proteinExistence type="predicted"/>
<organism evidence="1 2">
    <name type="scientific">Salipiger aestuarii</name>
    <dbReference type="NCBI Taxonomy" id="568098"/>
    <lineage>
        <taxon>Bacteria</taxon>
        <taxon>Pseudomonadati</taxon>
        <taxon>Pseudomonadota</taxon>
        <taxon>Alphaproteobacteria</taxon>
        <taxon>Rhodobacterales</taxon>
        <taxon>Roseobacteraceae</taxon>
        <taxon>Salipiger</taxon>
    </lineage>
</organism>
<dbReference type="EMBL" id="QLMG01000001">
    <property type="protein sequence ID" value="RAK24105.1"/>
    <property type="molecule type" value="Genomic_DNA"/>
</dbReference>
<evidence type="ECO:0000313" key="1">
    <source>
        <dbReference type="EMBL" id="RAK24105.1"/>
    </source>
</evidence>
<reference evidence="1 2" key="1">
    <citation type="submission" date="2018-06" db="EMBL/GenBank/DDBJ databases">
        <title>Genomic Encyclopedia of Archaeal and Bacterial Type Strains, Phase II (KMG-II): from individual species to whole genera.</title>
        <authorList>
            <person name="Goeker M."/>
        </authorList>
    </citation>
    <scope>NUCLEOTIDE SEQUENCE [LARGE SCALE GENOMIC DNA]</scope>
    <source>
        <strain evidence="1 2">DSM 22011</strain>
    </source>
</reference>
<gene>
    <name evidence="1" type="ORF">ATI53_1001212</name>
</gene>
<sequence length="68" mass="7225">MPRKIPASTSVEIETCMTAEVIAAPGRKRVFPAAWAGKVSASVADQLRGQGALVDTDRESELEAPVEE</sequence>
<dbReference type="Proteomes" id="UP000249165">
    <property type="component" value="Unassembled WGS sequence"/>
</dbReference>